<evidence type="ECO:0000256" key="7">
    <source>
        <dbReference type="ARBA" id="ARBA00048178"/>
    </source>
</evidence>
<dbReference type="EMBL" id="LEOY01000013">
    <property type="protein sequence ID" value="RBR28739.1"/>
    <property type="molecule type" value="Genomic_DNA"/>
</dbReference>
<evidence type="ECO:0000256" key="6">
    <source>
        <dbReference type="ARBA" id="ARBA00032897"/>
    </source>
</evidence>
<organism evidence="9 10">
    <name type="scientific">Enterococcus cecorum</name>
    <dbReference type="NCBI Taxonomy" id="44008"/>
    <lineage>
        <taxon>Bacteria</taxon>
        <taxon>Bacillati</taxon>
        <taxon>Bacillota</taxon>
        <taxon>Bacilli</taxon>
        <taxon>Lactobacillales</taxon>
        <taxon>Enterococcaceae</taxon>
        <taxon>Enterococcus</taxon>
    </lineage>
</organism>
<dbReference type="InterPro" id="IPR010488">
    <property type="entry name" value="Zeta_toxin_domain"/>
</dbReference>
<gene>
    <name evidence="9" type="ORF">EB18_01668</name>
</gene>
<evidence type="ECO:0000256" key="3">
    <source>
        <dbReference type="ARBA" id="ARBA00022649"/>
    </source>
</evidence>
<evidence type="ECO:0000256" key="5">
    <source>
        <dbReference type="ARBA" id="ARBA00022840"/>
    </source>
</evidence>
<evidence type="ECO:0000256" key="4">
    <source>
        <dbReference type="ARBA" id="ARBA00022741"/>
    </source>
</evidence>
<comment type="similarity">
    <text evidence="1">Belongs to the zeta toxin family.</text>
</comment>
<sequence length="165" mass="18917">MDPYLEYAKENKKIIIANLTKDSQPDDEKDAIFMAGSPGAGKSEVALGLVNSYHKHLIIDADEFRSQFPEYNGSNSSLFQKASSWLVDQAFKYVINHGYSFILDATFAILSAEKKHYACTEKWIQYHNFLYLSGPCHRMAIHQSTRAERRTKSSQRNIHPRFLPI</sequence>
<dbReference type="Pfam" id="PF06414">
    <property type="entry name" value="Zeta_toxin"/>
    <property type="match status" value="1"/>
</dbReference>
<evidence type="ECO:0000259" key="8">
    <source>
        <dbReference type="Pfam" id="PF06414"/>
    </source>
</evidence>
<evidence type="ECO:0000313" key="9">
    <source>
        <dbReference type="EMBL" id="RBR28739.1"/>
    </source>
</evidence>
<dbReference type="GO" id="GO:0005524">
    <property type="term" value="F:ATP binding"/>
    <property type="evidence" value="ECO:0007669"/>
    <property type="project" value="UniProtKB-KW"/>
</dbReference>
<dbReference type="EC" id="2.7.1.176" evidence="2"/>
<dbReference type="SUPFAM" id="SSF52540">
    <property type="entry name" value="P-loop containing nucleoside triphosphate hydrolases"/>
    <property type="match status" value="1"/>
</dbReference>
<keyword evidence="5" id="KW-0067">ATP-binding</keyword>
<accession>A0A366SGW5</accession>
<protein>
    <recommendedName>
        <fullName evidence="6">UDP-N-acetylglucosamine kinase</fullName>
        <ecNumber evidence="2">2.7.1.176</ecNumber>
    </recommendedName>
    <alternativeName>
        <fullName evidence="6">UDP-N-acetylglucosamine kinase</fullName>
    </alternativeName>
</protein>
<keyword evidence="4" id="KW-0547">Nucleotide-binding</keyword>
<evidence type="ECO:0000313" key="10">
    <source>
        <dbReference type="Proteomes" id="UP000252800"/>
    </source>
</evidence>
<dbReference type="InterPro" id="IPR027417">
    <property type="entry name" value="P-loop_NTPase"/>
</dbReference>
<feature type="domain" description="Zeta toxin" evidence="8">
    <location>
        <begin position="20"/>
        <end position="116"/>
    </location>
</feature>
<name>A0A366SGW5_9ENTE</name>
<evidence type="ECO:0000256" key="1">
    <source>
        <dbReference type="ARBA" id="ARBA00009104"/>
    </source>
</evidence>
<evidence type="ECO:0000256" key="2">
    <source>
        <dbReference type="ARBA" id="ARBA00011963"/>
    </source>
</evidence>
<dbReference type="GO" id="GO:0016301">
    <property type="term" value="F:kinase activity"/>
    <property type="evidence" value="ECO:0007669"/>
    <property type="project" value="InterPro"/>
</dbReference>
<proteinExistence type="inferred from homology"/>
<comment type="caution">
    <text evidence="9">The sequence shown here is derived from an EMBL/GenBank/DDBJ whole genome shotgun (WGS) entry which is preliminary data.</text>
</comment>
<reference evidence="9 10" key="1">
    <citation type="submission" date="2015-06" db="EMBL/GenBank/DDBJ databases">
        <title>The Genome Sequence of Enterococcus cecorum 170AEA1.</title>
        <authorList>
            <consortium name="The Broad Institute Genomics Platform"/>
            <consortium name="The Broad Institute Genome Sequencing Center for Infectious Disease"/>
            <person name="Earl A.M."/>
            <person name="Van Tyne D."/>
            <person name="Lebreton F."/>
            <person name="Saavedra J.T."/>
            <person name="Gilmore M.S."/>
            <person name="Manson McGuire A."/>
            <person name="Clock S."/>
            <person name="Crupain M."/>
            <person name="Rangan U."/>
            <person name="Young S."/>
            <person name="Abouelleil A."/>
            <person name="Cao P."/>
            <person name="Chapman S.B."/>
            <person name="Griggs A."/>
            <person name="Priest M."/>
            <person name="Shea T."/>
            <person name="Wortman J."/>
            <person name="Nusbaum C."/>
            <person name="Birren B."/>
        </authorList>
    </citation>
    <scope>NUCLEOTIDE SEQUENCE [LARGE SCALE GENOMIC DNA]</scope>
    <source>
        <strain evidence="9 10">170AEA1</strain>
    </source>
</reference>
<dbReference type="Gene3D" id="3.40.50.300">
    <property type="entry name" value="P-loop containing nucleotide triphosphate hydrolases"/>
    <property type="match status" value="1"/>
</dbReference>
<dbReference type="Proteomes" id="UP000252800">
    <property type="component" value="Unassembled WGS sequence"/>
</dbReference>
<keyword evidence="3" id="KW-1277">Toxin-antitoxin system</keyword>
<comment type="catalytic activity">
    <reaction evidence="7">
        <text>UDP-N-acetyl-alpha-D-glucosamine + ATP = UDP-N-acetyl-alpha-D-glucosamine 3'-phosphate + ADP + H(+)</text>
        <dbReference type="Rhea" id="RHEA:32671"/>
        <dbReference type="ChEBI" id="CHEBI:15378"/>
        <dbReference type="ChEBI" id="CHEBI:30616"/>
        <dbReference type="ChEBI" id="CHEBI:57705"/>
        <dbReference type="ChEBI" id="CHEBI:64353"/>
        <dbReference type="ChEBI" id="CHEBI:456216"/>
        <dbReference type="EC" id="2.7.1.176"/>
    </reaction>
</comment>
<dbReference type="AlphaFoldDB" id="A0A366SGW5"/>